<dbReference type="EMBL" id="CP003587">
    <property type="protein sequence ID" value="AGY56549.1"/>
    <property type="molecule type" value="Genomic_DNA"/>
</dbReference>
<dbReference type="PATRIC" id="fig|1183438.3.peg.304"/>
<dbReference type="OrthoDB" id="9787476at2"/>
<accession>U5QFY5</accession>
<comment type="cofactor">
    <cofactor evidence="1">
        <name>Mg(2+)</name>
        <dbReference type="ChEBI" id="CHEBI:18420"/>
    </cofactor>
</comment>
<dbReference type="STRING" id="1183438.GKIL_0302"/>
<dbReference type="PROSITE" id="PS51462">
    <property type="entry name" value="NUDIX"/>
    <property type="match status" value="1"/>
</dbReference>
<dbReference type="eggNOG" id="COG1051">
    <property type="taxonomic scope" value="Bacteria"/>
</dbReference>
<reference evidence="4 5" key="1">
    <citation type="journal article" date="2013" name="PLoS ONE">
        <title>Cultivation and Complete Genome Sequencing of Gloeobacter kilaueensis sp. nov., from a Lava Cave in Kilauea Caldera, Hawai'i.</title>
        <authorList>
            <person name="Saw J.H."/>
            <person name="Schatz M."/>
            <person name="Brown M.V."/>
            <person name="Kunkel D.D."/>
            <person name="Foster J.S."/>
            <person name="Shick H."/>
            <person name="Christensen S."/>
            <person name="Hou S."/>
            <person name="Wan X."/>
            <person name="Donachie S.P."/>
        </authorList>
    </citation>
    <scope>NUCLEOTIDE SEQUENCE [LARGE SCALE GENOMIC DNA]</scope>
    <source>
        <strain evidence="5">JS</strain>
    </source>
</reference>
<keyword evidence="5" id="KW-1185">Reference proteome</keyword>
<evidence type="ECO:0000256" key="1">
    <source>
        <dbReference type="ARBA" id="ARBA00001946"/>
    </source>
</evidence>
<dbReference type="InterPro" id="IPR000086">
    <property type="entry name" value="NUDIX_hydrolase_dom"/>
</dbReference>
<proteinExistence type="predicted"/>
<dbReference type="HOGENOM" id="CLU_1641352_0_0_3"/>
<dbReference type="InterPro" id="IPR015797">
    <property type="entry name" value="NUDIX_hydrolase-like_dom_sf"/>
</dbReference>
<organism evidence="4 5">
    <name type="scientific">Gloeobacter kilaueensis (strain ATCC BAA-2537 / CCAP 1431/1 / ULC 316 / JS1)</name>
    <dbReference type="NCBI Taxonomy" id="1183438"/>
    <lineage>
        <taxon>Bacteria</taxon>
        <taxon>Bacillati</taxon>
        <taxon>Cyanobacteriota</taxon>
        <taxon>Cyanophyceae</taxon>
        <taxon>Gloeobacterales</taxon>
        <taxon>Gloeobacteraceae</taxon>
        <taxon>Gloeobacter</taxon>
    </lineage>
</organism>
<dbReference type="Proteomes" id="UP000017396">
    <property type="component" value="Chromosome"/>
</dbReference>
<dbReference type="PANTHER" id="PTHR43046:SF14">
    <property type="entry name" value="MUTT_NUDIX FAMILY PROTEIN"/>
    <property type="match status" value="1"/>
</dbReference>
<dbReference type="KEGG" id="glj:GKIL_0302"/>
<dbReference type="SUPFAM" id="SSF55811">
    <property type="entry name" value="Nudix"/>
    <property type="match status" value="1"/>
</dbReference>
<protein>
    <submittedName>
        <fullName evidence="4">NUDIX hydrolase</fullName>
    </submittedName>
</protein>
<evidence type="ECO:0000256" key="2">
    <source>
        <dbReference type="ARBA" id="ARBA00022801"/>
    </source>
</evidence>
<evidence type="ECO:0000259" key="3">
    <source>
        <dbReference type="PROSITE" id="PS51462"/>
    </source>
</evidence>
<evidence type="ECO:0000313" key="5">
    <source>
        <dbReference type="Proteomes" id="UP000017396"/>
    </source>
</evidence>
<evidence type="ECO:0000313" key="4">
    <source>
        <dbReference type="EMBL" id="AGY56549.1"/>
    </source>
</evidence>
<feature type="domain" description="Nudix hydrolase" evidence="3">
    <location>
        <begin position="30"/>
        <end position="160"/>
    </location>
</feature>
<dbReference type="Gene3D" id="3.90.79.10">
    <property type="entry name" value="Nucleoside Triphosphate Pyrophosphohydrolase"/>
    <property type="match status" value="1"/>
</dbReference>
<dbReference type="PANTHER" id="PTHR43046">
    <property type="entry name" value="GDP-MANNOSE MANNOSYL HYDROLASE"/>
    <property type="match status" value="1"/>
</dbReference>
<name>U5QFY5_GLOK1</name>
<sequence>MKRIPPKAAPAKTERPYIPQPLYDQILSNLPIACVDVAIVAQGAVLLVRRKVPPAMGQWWVPGGRVLKDEMMKDAARRKALEEVGIDCHVGPIIHTAETIFPDGPSGIAIHSINSCFFLYPVEANAVPVLDGFHLEYRWVQAIPEGLHPYVIKCLMAAGLE</sequence>
<keyword evidence="2 4" id="KW-0378">Hydrolase</keyword>
<dbReference type="GO" id="GO:0016787">
    <property type="term" value="F:hydrolase activity"/>
    <property type="evidence" value="ECO:0007669"/>
    <property type="project" value="UniProtKB-KW"/>
</dbReference>
<gene>
    <name evidence="4" type="ORF">GKIL_0302</name>
</gene>
<dbReference type="AlphaFoldDB" id="U5QFY5"/>
<dbReference type="RefSeq" id="WP_023171562.1">
    <property type="nucleotide sequence ID" value="NC_022600.1"/>
</dbReference>
<dbReference type="Pfam" id="PF00293">
    <property type="entry name" value="NUDIX"/>
    <property type="match status" value="1"/>
</dbReference>